<dbReference type="RefSeq" id="WP_093521403.1">
    <property type="nucleotide sequence ID" value="NZ_FOSK01000009.1"/>
</dbReference>
<feature type="transmembrane region" description="Helical" evidence="1">
    <location>
        <begin position="46"/>
        <end position="66"/>
    </location>
</feature>
<feature type="transmembrane region" description="Helical" evidence="1">
    <location>
        <begin position="5"/>
        <end position="26"/>
    </location>
</feature>
<keyword evidence="3" id="KW-1185">Reference proteome</keyword>
<dbReference type="InterPro" id="IPR053803">
    <property type="entry name" value="DUF6949"/>
</dbReference>
<sequence length="104" mass="11213">MLGDLFLAAFIAASGFVTAGILGSFYHLVTGEPPRFFAEMKGPVSWLIVVGLWLVAGPFIFMRNAIQGYYRESFSPKMLAAAGGLTAMWSILSGTFVLSFLLAL</sequence>
<keyword evidence="1" id="KW-0812">Transmembrane</keyword>
<organism evidence="2 3">
    <name type="scientific">Pseudovibrio ascidiaceicola</name>
    <dbReference type="NCBI Taxonomy" id="285279"/>
    <lineage>
        <taxon>Bacteria</taxon>
        <taxon>Pseudomonadati</taxon>
        <taxon>Pseudomonadota</taxon>
        <taxon>Alphaproteobacteria</taxon>
        <taxon>Hyphomicrobiales</taxon>
        <taxon>Stappiaceae</taxon>
        <taxon>Pseudovibrio</taxon>
    </lineage>
</organism>
<keyword evidence="1" id="KW-0472">Membrane</keyword>
<evidence type="ECO:0000313" key="3">
    <source>
        <dbReference type="Proteomes" id="UP000199598"/>
    </source>
</evidence>
<name>A0A1I4CKW6_9HYPH</name>
<dbReference type="EMBL" id="FOSK01000009">
    <property type="protein sequence ID" value="SFK80716.1"/>
    <property type="molecule type" value="Genomic_DNA"/>
</dbReference>
<gene>
    <name evidence="2" type="ORF">SAMN04488518_109172</name>
</gene>
<evidence type="ECO:0000256" key="1">
    <source>
        <dbReference type="SAM" id="Phobius"/>
    </source>
</evidence>
<protein>
    <submittedName>
        <fullName evidence="2">Uncharacterized protein</fullName>
    </submittedName>
</protein>
<keyword evidence="1" id="KW-1133">Transmembrane helix</keyword>
<accession>A0A1I4CKW6</accession>
<feature type="transmembrane region" description="Helical" evidence="1">
    <location>
        <begin position="78"/>
        <end position="103"/>
    </location>
</feature>
<dbReference type="Pfam" id="PF22258">
    <property type="entry name" value="DUF6949"/>
    <property type="match status" value="1"/>
</dbReference>
<evidence type="ECO:0000313" key="2">
    <source>
        <dbReference type="EMBL" id="SFK80716.1"/>
    </source>
</evidence>
<comment type="caution">
    <text evidence="2">The sequence shown here is derived from an EMBL/GenBank/DDBJ whole genome shotgun (WGS) entry which is preliminary data.</text>
</comment>
<reference evidence="2 3" key="1">
    <citation type="submission" date="2016-10" db="EMBL/GenBank/DDBJ databases">
        <authorList>
            <person name="Varghese N."/>
            <person name="Submissions S."/>
        </authorList>
    </citation>
    <scope>NUCLEOTIDE SEQUENCE [LARGE SCALE GENOMIC DNA]</scope>
    <source>
        <strain evidence="2 3">DSM 16392</strain>
    </source>
</reference>
<proteinExistence type="predicted"/>
<dbReference type="Proteomes" id="UP000199598">
    <property type="component" value="Unassembled WGS sequence"/>
</dbReference>